<keyword evidence="2" id="KW-1133">Transmembrane helix</keyword>
<dbReference type="AlphaFoldDB" id="A0A7S4A8R8"/>
<name>A0A7S4A8R8_9STRA</name>
<dbReference type="EMBL" id="CAKKNE010000005">
    <property type="protein sequence ID" value="CAH0375930.1"/>
    <property type="molecule type" value="Genomic_DNA"/>
</dbReference>
<dbReference type="GO" id="GO:0050660">
    <property type="term" value="F:flavin adenine dinucleotide binding"/>
    <property type="evidence" value="ECO:0007669"/>
    <property type="project" value="TreeGrafter"/>
</dbReference>
<reference evidence="5" key="2">
    <citation type="submission" date="2021-11" db="EMBL/GenBank/DDBJ databases">
        <authorList>
            <consortium name="Genoscope - CEA"/>
            <person name="William W."/>
        </authorList>
    </citation>
    <scope>NUCLEOTIDE SEQUENCE</scope>
</reference>
<reference evidence="4" key="1">
    <citation type="submission" date="2021-01" db="EMBL/GenBank/DDBJ databases">
        <authorList>
            <person name="Corre E."/>
            <person name="Pelletier E."/>
            <person name="Niang G."/>
            <person name="Scheremetjew M."/>
            <person name="Finn R."/>
            <person name="Kale V."/>
            <person name="Holt S."/>
            <person name="Cochrane G."/>
            <person name="Meng A."/>
            <person name="Brown T."/>
            <person name="Cohen L."/>
        </authorList>
    </citation>
    <scope>NUCLEOTIDE SEQUENCE</scope>
    <source>
        <strain evidence="4">CCMP1756</strain>
    </source>
</reference>
<evidence type="ECO:0000313" key="6">
    <source>
        <dbReference type="Proteomes" id="UP000789595"/>
    </source>
</evidence>
<protein>
    <recommendedName>
        <fullName evidence="3">Flavodoxin-like domain-containing protein</fullName>
    </recommendedName>
</protein>
<dbReference type="OrthoDB" id="1688044at2759"/>
<dbReference type="EMBL" id="HBIW01025749">
    <property type="protein sequence ID" value="CAE0706759.1"/>
    <property type="molecule type" value="Transcribed_RNA"/>
</dbReference>
<feature type="transmembrane region" description="Helical" evidence="2">
    <location>
        <begin position="195"/>
        <end position="212"/>
    </location>
</feature>
<evidence type="ECO:0000313" key="4">
    <source>
        <dbReference type="EMBL" id="CAE0706759.1"/>
    </source>
</evidence>
<keyword evidence="1" id="KW-0285">Flavoprotein</keyword>
<dbReference type="SUPFAM" id="SSF52218">
    <property type="entry name" value="Flavoproteins"/>
    <property type="match status" value="1"/>
</dbReference>
<evidence type="ECO:0000259" key="3">
    <source>
        <dbReference type="PROSITE" id="PS50902"/>
    </source>
</evidence>
<dbReference type="InterPro" id="IPR001094">
    <property type="entry name" value="Flavdoxin-like"/>
</dbReference>
<organism evidence="4">
    <name type="scientific">Pelagomonas calceolata</name>
    <dbReference type="NCBI Taxonomy" id="35677"/>
    <lineage>
        <taxon>Eukaryota</taxon>
        <taxon>Sar</taxon>
        <taxon>Stramenopiles</taxon>
        <taxon>Ochrophyta</taxon>
        <taxon>Pelagophyceae</taxon>
        <taxon>Pelagomonadales</taxon>
        <taxon>Pelagomonadaceae</taxon>
        <taxon>Pelagomonas</taxon>
    </lineage>
</organism>
<gene>
    <name evidence="4" type="ORF">PCAL00307_LOCUS22210</name>
    <name evidence="5" type="ORF">PECAL_5P04820</name>
</gene>
<dbReference type="PANTHER" id="PTHR19384">
    <property type="entry name" value="NITRIC OXIDE SYNTHASE-RELATED"/>
    <property type="match status" value="1"/>
</dbReference>
<evidence type="ECO:0000256" key="2">
    <source>
        <dbReference type="SAM" id="Phobius"/>
    </source>
</evidence>
<dbReference type="PANTHER" id="PTHR19384:SF17">
    <property type="entry name" value="NADPH--CYTOCHROME P450 REDUCTASE"/>
    <property type="match status" value="1"/>
</dbReference>
<dbReference type="InterPro" id="IPR008254">
    <property type="entry name" value="Flavodoxin/NO_synth"/>
</dbReference>
<dbReference type="Pfam" id="PF00258">
    <property type="entry name" value="Flavodoxin_1"/>
    <property type="match status" value="1"/>
</dbReference>
<dbReference type="GO" id="GO:0005829">
    <property type="term" value="C:cytosol"/>
    <property type="evidence" value="ECO:0007669"/>
    <property type="project" value="TreeGrafter"/>
</dbReference>
<evidence type="ECO:0000256" key="1">
    <source>
        <dbReference type="ARBA" id="ARBA00022630"/>
    </source>
</evidence>
<keyword evidence="2" id="KW-0472">Membrane</keyword>
<dbReference type="Gene3D" id="3.40.50.360">
    <property type="match status" value="1"/>
</dbReference>
<dbReference type="InterPro" id="IPR029039">
    <property type="entry name" value="Flavoprotein-like_sf"/>
</dbReference>
<dbReference type="GO" id="GO:0016491">
    <property type="term" value="F:oxidoreductase activity"/>
    <property type="evidence" value="ECO:0007669"/>
    <property type="project" value="TreeGrafter"/>
</dbReference>
<evidence type="ECO:0000313" key="5">
    <source>
        <dbReference type="EMBL" id="CAH0375930.1"/>
    </source>
</evidence>
<keyword evidence="6" id="KW-1185">Reference proteome</keyword>
<dbReference type="PROSITE" id="PS50902">
    <property type="entry name" value="FLAVODOXIN_LIKE"/>
    <property type="match status" value="1"/>
</dbReference>
<dbReference type="Proteomes" id="UP000789595">
    <property type="component" value="Unassembled WGS sequence"/>
</dbReference>
<dbReference type="PRINTS" id="PR00369">
    <property type="entry name" value="FLAVODOXIN"/>
</dbReference>
<proteinExistence type="predicted"/>
<dbReference type="GO" id="GO:0010181">
    <property type="term" value="F:FMN binding"/>
    <property type="evidence" value="ECO:0007669"/>
    <property type="project" value="InterPro"/>
</dbReference>
<feature type="domain" description="Flavodoxin-like" evidence="3">
    <location>
        <begin position="3"/>
        <end position="154"/>
    </location>
</feature>
<keyword evidence="2" id="KW-0812">Transmembrane</keyword>
<accession>A0A7S4A8R8</accession>
<sequence length="215" mass="22608">MKVCVIYGSESGTAERGIRSIAKGWKESKGIEVSSIMEGADAARIGLASLAEQYDFLAVATSSNGEGDPPFNFHPFLKALYEADDAGDKPLTGCGFAVLGFGCSHFDTFQNCPRLTDKLLGQLGASRRVQRAEVDEIDADAGDVSKAKWSDAVAKVIKSGKAAATNVCDWTQPGDTILDKHDEMLVAATTGGPPPVLFIGAALAVVAAVYFVKFA</sequence>